<feature type="domain" description="Glucose-methanol-choline oxidoreductase C-terminal" evidence="2">
    <location>
        <begin position="2"/>
        <end position="31"/>
    </location>
</feature>
<dbReference type="PANTHER" id="PTHR11552">
    <property type="entry name" value="GLUCOSE-METHANOL-CHOLINE GMC OXIDOREDUCTASE"/>
    <property type="match status" value="1"/>
</dbReference>
<accession>A0A6J5ZXV1</accession>
<dbReference type="GO" id="GO:0050660">
    <property type="term" value="F:flavin adenine dinucleotide binding"/>
    <property type="evidence" value="ECO:0007669"/>
    <property type="project" value="InterPro"/>
</dbReference>
<evidence type="ECO:0000256" key="1">
    <source>
        <dbReference type="ARBA" id="ARBA00010790"/>
    </source>
</evidence>
<proteinExistence type="inferred from homology"/>
<evidence type="ECO:0000313" key="3">
    <source>
        <dbReference type="EMBL" id="CAB4346096.1"/>
    </source>
</evidence>
<dbReference type="EMBL" id="CAESAN010000111">
    <property type="protein sequence ID" value="CAB4346096.1"/>
    <property type="molecule type" value="Genomic_DNA"/>
</dbReference>
<evidence type="ECO:0000259" key="2">
    <source>
        <dbReference type="Pfam" id="PF05199"/>
    </source>
</evidence>
<dbReference type="Pfam" id="PF05199">
    <property type="entry name" value="GMC_oxred_C"/>
    <property type="match status" value="1"/>
</dbReference>
<dbReference type="PANTHER" id="PTHR11552:SF147">
    <property type="entry name" value="CHOLINE DEHYDROGENASE, MITOCHONDRIAL"/>
    <property type="match status" value="1"/>
</dbReference>
<dbReference type="GO" id="GO:0016614">
    <property type="term" value="F:oxidoreductase activity, acting on CH-OH group of donors"/>
    <property type="evidence" value="ECO:0007669"/>
    <property type="project" value="InterPro"/>
</dbReference>
<organism evidence="3">
    <name type="scientific">freshwater metagenome</name>
    <dbReference type="NCBI Taxonomy" id="449393"/>
    <lineage>
        <taxon>unclassified sequences</taxon>
        <taxon>metagenomes</taxon>
        <taxon>ecological metagenomes</taxon>
    </lineage>
</organism>
<comment type="similarity">
    <text evidence="1">Belongs to the GMC oxidoreductase family.</text>
</comment>
<dbReference type="InterPro" id="IPR007867">
    <property type="entry name" value="GMC_OxRtase_C"/>
</dbReference>
<reference evidence="3" key="1">
    <citation type="submission" date="2020-05" db="EMBL/GenBank/DDBJ databases">
        <authorList>
            <person name="Chiriac C."/>
            <person name="Salcher M."/>
            <person name="Ghai R."/>
            <person name="Kavagutti S V."/>
        </authorList>
    </citation>
    <scope>NUCLEOTIDE SEQUENCE</scope>
</reference>
<name>A0A6J5ZXV1_9ZZZZ</name>
<gene>
    <name evidence="3" type="ORF">UFOPK3547_01248</name>
</gene>
<sequence length="46" mass="4814">MRGIDGLRVVDASIMPLIPGGNTNAPTIMVAERAADLIREGAYVTS</sequence>
<dbReference type="AlphaFoldDB" id="A0A6J5ZXV1"/>
<dbReference type="SUPFAM" id="SSF51905">
    <property type="entry name" value="FAD/NAD(P)-binding domain"/>
    <property type="match status" value="1"/>
</dbReference>
<dbReference type="InterPro" id="IPR036188">
    <property type="entry name" value="FAD/NAD-bd_sf"/>
</dbReference>
<dbReference type="Gene3D" id="3.50.50.60">
    <property type="entry name" value="FAD/NAD(P)-binding domain"/>
    <property type="match status" value="1"/>
</dbReference>
<protein>
    <submittedName>
        <fullName evidence="3">Unannotated protein</fullName>
    </submittedName>
</protein>
<dbReference type="InterPro" id="IPR012132">
    <property type="entry name" value="GMC_OxRdtase"/>
</dbReference>